<protein>
    <submittedName>
        <fullName evidence="2">Peptidoglycan/xylan/chitin deacetylase (PgdA/CDA1 family)</fullName>
    </submittedName>
</protein>
<dbReference type="SUPFAM" id="SSF88713">
    <property type="entry name" value="Glycoside hydrolase/deacetylase"/>
    <property type="match status" value="1"/>
</dbReference>
<sequence>MRDFQGYGRDLPAFRWPGNAGLAVSFVMNFEEGAEFSVADGDVRNEGVYEVIDPRAGWDPCIDSHFEYGTRTAWWRIADTFDRFDAPFTLSSCGRAVERSPWLAQDAVARGHEVSAHGYRWQSHADMGMEEEEALILASLAAITQATGQRPVGWHTRSACTPNTRALLVKHGFLYDSDAYNDDTPYVVPVDGRRHLVLPYAFDTNDMQFQHTQRFDTAASFAEYVCDAADWLAREGAHAPRMLSVGLHLRMIGRPARMKALEQILQHLRTKEGVWIATRAQIARHWLAVHGGA</sequence>
<dbReference type="InterPro" id="IPR011330">
    <property type="entry name" value="Glyco_hydro/deAcase_b/a-brl"/>
</dbReference>
<dbReference type="InterPro" id="IPR002509">
    <property type="entry name" value="NODB_dom"/>
</dbReference>
<accession>A0ABT9SB86</accession>
<evidence type="ECO:0000259" key="1">
    <source>
        <dbReference type="PROSITE" id="PS51677"/>
    </source>
</evidence>
<name>A0ABT9SB86_9BURK</name>
<proteinExistence type="predicted"/>
<dbReference type="Gene3D" id="3.20.20.370">
    <property type="entry name" value="Glycoside hydrolase/deacetylase"/>
    <property type="match status" value="1"/>
</dbReference>
<feature type="domain" description="NodB homology" evidence="1">
    <location>
        <begin position="60"/>
        <end position="277"/>
    </location>
</feature>
<organism evidence="2 3">
    <name type="scientific">Variovorax ginsengisoli</name>
    <dbReference type="NCBI Taxonomy" id="363844"/>
    <lineage>
        <taxon>Bacteria</taxon>
        <taxon>Pseudomonadati</taxon>
        <taxon>Pseudomonadota</taxon>
        <taxon>Betaproteobacteria</taxon>
        <taxon>Burkholderiales</taxon>
        <taxon>Comamonadaceae</taxon>
        <taxon>Variovorax</taxon>
    </lineage>
</organism>
<evidence type="ECO:0000313" key="3">
    <source>
        <dbReference type="Proteomes" id="UP001226867"/>
    </source>
</evidence>
<dbReference type="Pfam" id="PF01522">
    <property type="entry name" value="Polysacc_deac_1"/>
    <property type="match status" value="1"/>
</dbReference>
<comment type="caution">
    <text evidence="2">The sequence shown here is derived from an EMBL/GenBank/DDBJ whole genome shotgun (WGS) entry which is preliminary data.</text>
</comment>
<dbReference type="PROSITE" id="PS51677">
    <property type="entry name" value="NODB"/>
    <property type="match status" value="1"/>
</dbReference>
<dbReference type="Proteomes" id="UP001226867">
    <property type="component" value="Unassembled WGS sequence"/>
</dbReference>
<reference evidence="2 3" key="1">
    <citation type="submission" date="2023-07" db="EMBL/GenBank/DDBJ databases">
        <title>Sorghum-associated microbial communities from plants grown in Nebraska, USA.</title>
        <authorList>
            <person name="Schachtman D."/>
        </authorList>
    </citation>
    <scope>NUCLEOTIDE SEQUENCE [LARGE SCALE GENOMIC DNA]</scope>
    <source>
        <strain evidence="2 3">DS1607</strain>
    </source>
</reference>
<dbReference type="PANTHER" id="PTHR43123">
    <property type="entry name" value="POLYSACCHARIDE DEACETYLASE-RELATED"/>
    <property type="match status" value="1"/>
</dbReference>
<evidence type="ECO:0000313" key="2">
    <source>
        <dbReference type="EMBL" id="MDP9901620.1"/>
    </source>
</evidence>
<dbReference type="EMBL" id="JAUSRO010000013">
    <property type="protein sequence ID" value="MDP9901620.1"/>
    <property type="molecule type" value="Genomic_DNA"/>
</dbReference>
<keyword evidence="3" id="KW-1185">Reference proteome</keyword>
<dbReference type="RefSeq" id="WP_307691391.1">
    <property type="nucleotide sequence ID" value="NZ_JAUSRO010000013.1"/>
</dbReference>
<dbReference type="PANTHER" id="PTHR43123:SF1">
    <property type="entry name" value="POLYSACCHARIDE DEACETYLASE-RELATED"/>
    <property type="match status" value="1"/>
</dbReference>
<gene>
    <name evidence="2" type="ORF">J2W36_003889</name>
</gene>